<dbReference type="SMART" id="SM00732">
    <property type="entry name" value="YqgFc"/>
    <property type="match status" value="1"/>
</dbReference>
<dbReference type="FunFam" id="3.30.420.140:FF:000001">
    <property type="entry name" value="RNA-binding transcriptional accessory protein"/>
    <property type="match status" value="1"/>
</dbReference>
<dbReference type="InterPro" id="IPR037027">
    <property type="entry name" value="YqgF/RNaseH-like_dom_sf"/>
</dbReference>
<accession>A0A1W1YEF9</accession>
<dbReference type="Pfam" id="PF22706">
    <property type="entry name" value="Tex_central_region"/>
    <property type="match status" value="1"/>
</dbReference>
<dbReference type="Gene3D" id="3.30.420.140">
    <property type="entry name" value="YqgF/RNase H-like domain"/>
    <property type="match status" value="1"/>
</dbReference>
<dbReference type="InterPro" id="IPR041692">
    <property type="entry name" value="HHH_9"/>
</dbReference>
<dbReference type="SMART" id="SM00316">
    <property type="entry name" value="S1"/>
    <property type="match status" value="1"/>
</dbReference>
<keyword evidence="3" id="KW-1185">Reference proteome</keyword>
<dbReference type="InterPro" id="IPR010994">
    <property type="entry name" value="RuvA_2-like"/>
</dbReference>
<dbReference type="SUPFAM" id="SSF50249">
    <property type="entry name" value="Nucleic acid-binding proteins"/>
    <property type="match status" value="1"/>
</dbReference>
<dbReference type="EMBL" id="FWXK01000002">
    <property type="protein sequence ID" value="SMC34532.1"/>
    <property type="molecule type" value="Genomic_DNA"/>
</dbReference>
<dbReference type="InterPro" id="IPR006641">
    <property type="entry name" value="YqgF/RNaseH-like_dom"/>
</dbReference>
<dbReference type="Proteomes" id="UP000243884">
    <property type="component" value="Unassembled WGS sequence"/>
</dbReference>
<dbReference type="GO" id="GO:0003729">
    <property type="term" value="F:mRNA binding"/>
    <property type="evidence" value="ECO:0007669"/>
    <property type="project" value="TreeGrafter"/>
</dbReference>
<dbReference type="SUPFAM" id="SSF47781">
    <property type="entry name" value="RuvA domain 2-like"/>
    <property type="match status" value="2"/>
</dbReference>
<dbReference type="InterPro" id="IPR012340">
    <property type="entry name" value="NA-bd_OB-fold"/>
</dbReference>
<dbReference type="PANTHER" id="PTHR10724:SF10">
    <property type="entry name" value="S1 RNA-BINDING DOMAIN-CONTAINING PROTEIN 1"/>
    <property type="match status" value="1"/>
</dbReference>
<dbReference type="Pfam" id="PF00575">
    <property type="entry name" value="S1"/>
    <property type="match status" value="1"/>
</dbReference>
<dbReference type="PROSITE" id="PS50126">
    <property type="entry name" value="S1"/>
    <property type="match status" value="1"/>
</dbReference>
<evidence type="ECO:0000259" key="1">
    <source>
        <dbReference type="PROSITE" id="PS50126"/>
    </source>
</evidence>
<dbReference type="InterPro" id="IPR012337">
    <property type="entry name" value="RNaseH-like_sf"/>
</dbReference>
<dbReference type="FunFam" id="1.10.10.650:FF:000001">
    <property type="entry name" value="S1 RNA-binding domain 1"/>
    <property type="match status" value="1"/>
</dbReference>
<dbReference type="InterPro" id="IPR003029">
    <property type="entry name" value="S1_domain"/>
</dbReference>
<reference evidence="3" key="1">
    <citation type="submission" date="2017-04" db="EMBL/GenBank/DDBJ databases">
        <authorList>
            <person name="Varghese N."/>
            <person name="Submissions S."/>
        </authorList>
    </citation>
    <scope>NUCLEOTIDE SEQUENCE [LARGE SCALE GENOMIC DNA]</scope>
    <source>
        <strain evidence="3">DSM 21500</strain>
    </source>
</reference>
<dbReference type="GO" id="GO:0006139">
    <property type="term" value="P:nucleobase-containing compound metabolic process"/>
    <property type="evidence" value="ECO:0007669"/>
    <property type="project" value="InterPro"/>
</dbReference>
<dbReference type="Gene3D" id="1.10.3500.10">
    <property type="entry name" value="Tex N-terminal region-like"/>
    <property type="match status" value="1"/>
</dbReference>
<evidence type="ECO:0000313" key="2">
    <source>
        <dbReference type="EMBL" id="SMC34532.1"/>
    </source>
</evidence>
<dbReference type="SUPFAM" id="SSF53098">
    <property type="entry name" value="Ribonuclease H-like"/>
    <property type="match status" value="1"/>
</dbReference>
<dbReference type="GO" id="GO:0006412">
    <property type="term" value="P:translation"/>
    <property type="evidence" value="ECO:0007669"/>
    <property type="project" value="TreeGrafter"/>
</dbReference>
<dbReference type="InterPro" id="IPR023319">
    <property type="entry name" value="Tex-like_HTH_dom_sf"/>
</dbReference>
<feature type="domain" description="S1 motif" evidence="1">
    <location>
        <begin position="643"/>
        <end position="712"/>
    </location>
</feature>
<organism evidence="2 3">
    <name type="scientific">Aerococcus suis</name>
    <dbReference type="NCBI Taxonomy" id="371602"/>
    <lineage>
        <taxon>Bacteria</taxon>
        <taxon>Bacillati</taxon>
        <taxon>Bacillota</taxon>
        <taxon>Bacilli</taxon>
        <taxon>Lactobacillales</taxon>
        <taxon>Aerococcaceae</taxon>
        <taxon>Aerococcus</taxon>
    </lineage>
</organism>
<dbReference type="Pfam" id="PF17674">
    <property type="entry name" value="HHH_9"/>
    <property type="match status" value="1"/>
</dbReference>
<dbReference type="InterPro" id="IPR032639">
    <property type="entry name" value="Tex_YqgF"/>
</dbReference>
<dbReference type="InterPro" id="IPR044146">
    <property type="entry name" value="S1_Tex"/>
</dbReference>
<dbReference type="FunFam" id="1.10.150.310:FF:000001">
    <property type="entry name" value="RNA-binding transcriptional accessory protein"/>
    <property type="match status" value="1"/>
</dbReference>
<name>A0A1W1YEF9_9LACT</name>
<protein>
    <recommendedName>
        <fullName evidence="1">S1 motif domain-containing protein</fullName>
    </recommendedName>
</protein>
<dbReference type="InterPro" id="IPR055179">
    <property type="entry name" value="Tex-like_central_region"/>
</dbReference>
<dbReference type="SUPFAM" id="SSF158832">
    <property type="entry name" value="Tex N-terminal region-like"/>
    <property type="match status" value="1"/>
</dbReference>
<dbReference type="AlphaFoldDB" id="A0A1W1YEF9"/>
<dbReference type="Gene3D" id="1.10.10.650">
    <property type="entry name" value="RuvA domain 2-like"/>
    <property type="match status" value="1"/>
</dbReference>
<evidence type="ECO:0000313" key="3">
    <source>
        <dbReference type="Proteomes" id="UP000243884"/>
    </source>
</evidence>
<dbReference type="GO" id="GO:0005737">
    <property type="term" value="C:cytoplasm"/>
    <property type="evidence" value="ECO:0007669"/>
    <property type="project" value="UniProtKB-ARBA"/>
</dbReference>
<dbReference type="Pfam" id="PF16921">
    <property type="entry name" value="Tex_YqgF"/>
    <property type="match status" value="1"/>
</dbReference>
<dbReference type="InterPro" id="IPR050437">
    <property type="entry name" value="Ribos_protein_bS1-like"/>
</dbReference>
<dbReference type="InterPro" id="IPR023323">
    <property type="entry name" value="Tex-like_dom_sf"/>
</dbReference>
<proteinExistence type="predicted"/>
<dbReference type="InterPro" id="IPR018974">
    <property type="entry name" value="Tex-like_N"/>
</dbReference>
<sequence>MNKELIDQISQQLTYSTKQLTTVLNLLEEGNTVPFIARYRKEMTGSLDELQIREIQETYDYTNNLEERKETVLNAIAEQDKLTPELEKDIKSATVMQRVEDLYAPYKQKRRTKATIAKENGLEPLATWLFSGPKTGNVKKEAANYINDDIANVNEALAGAHEIMCEWLADDASNREWLRQYLYQNGKLETSKRAKAEDDKGIYKIYYDFSLPMKQLKPYQVLAINRGVKQKVLTTKVQYDEFDVLTHFVNRYIEGHPISVKQIQDAIQDSLNRFLIPAASRDIHSELTEEAEAHAIANFADNLGHLLMQPPVKGKTVLGLDPAFRTGCKLAVVDETGQVLTKTVIYPHQPVNKVDQAKTIVRDLVNEFSIDLVAIGNGTASRESERFIADLIQEDQMDLAYSIVNESGASVYSASAIAREEFPDYNVEERSAVSIARRLQDPLAELVKIEPKAIGVGQYQHDVSQKQLSNRLDFTVETVVNRVGVDINTASAPLLEHIAGLTKTVAKNIVLYRNENGQFTSRDQLKKVKQMGPKKYEQSAGFLRVPKGDNILDNTGIHPENYEFVKQLLNDLEINISDVNSEENIATLKQLNHSEVAQKYGVGEETVSDILSSLMAPGRDPRDEVASPVLRSDVLAISDLKEGMQLQGTVRNVVDFGAFVDIGVKQDGLVHISRMSRKFVKNPLDIVSVGDIIDVWVQEVDKERGRIGLSMIPLGE</sequence>
<dbReference type="Gene3D" id="2.40.50.140">
    <property type="entry name" value="Nucleic acid-binding proteins"/>
    <property type="match status" value="1"/>
</dbReference>
<dbReference type="FunFam" id="2.40.50.140:FF:000051">
    <property type="entry name" value="RNA-binding transcriptional accessory protein"/>
    <property type="match status" value="1"/>
</dbReference>
<dbReference type="GO" id="GO:0003735">
    <property type="term" value="F:structural constituent of ribosome"/>
    <property type="evidence" value="ECO:0007669"/>
    <property type="project" value="TreeGrafter"/>
</dbReference>
<dbReference type="PANTHER" id="PTHR10724">
    <property type="entry name" value="30S RIBOSOMAL PROTEIN S1"/>
    <property type="match status" value="1"/>
</dbReference>
<gene>
    <name evidence="2" type="ORF">SAMN04487984_0631</name>
</gene>
<dbReference type="CDD" id="cd05685">
    <property type="entry name" value="S1_Tex"/>
    <property type="match status" value="1"/>
</dbReference>
<dbReference type="Gene3D" id="1.10.150.310">
    <property type="entry name" value="Tex RuvX-like domain-like"/>
    <property type="match status" value="1"/>
</dbReference>
<dbReference type="Pfam" id="PF09371">
    <property type="entry name" value="Tex_N"/>
    <property type="match status" value="1"/>
</dbReference>
<dbReference type="STRING" id="371602.SAMN04487984_0631"/>
<dbReference type="Pfam" id="PF12836">
    <property type="entry name" value="HHH_3"/>
    <property type="match status" value="1"/>
</dbReference>